<feature type="compositionally biased region" description="Low complexity" evidence="7">
    <location>
        <begin position="2452"/>
        <end position="2465"/>
    </location>
</feature>
<evidence type="ECO:0000256" key="6">
    <source>
        <dbReference type="ARBA" id="ARBA00023194"/>
    </source>
</evidence>
<dbReference type="GO" id="GO:0008610">
    <property type="term" value="P:lipid biosynthetic process"/>
    <property type="evidence" value="ECO:0007669"/>
    <property type="project" value="UniProtKB-ARBA"/>
</dbReference>
<dbReference type="FunFam" id="1.10.1200.10:FF:000016">
    <property type="entry name" value="Non-ribosomal peptide synthase"/>
    <property type="match status" value="1"/>
</dbReference>
<gene>
    <name evidence="9" type="ORF">SAMN04489727_6042</name>
</gene>
<dbReference type="PROSITE" id="PS00012">
    <property type="entry name" value="PHOSPHOPANTETHEINE"/>
    <property type="match status" value="3"/>
</dbReference>
<dbReference type="InterPro" id="IPR020845">
    <property type="entry name" value="AMP-binding_CS"/>
</dbReference>
<evidence type="ECO:0000256" key="4">
    <source>
        <dbReference type="ARBA" id="ARBA00022553"/>
    </source>
</evidence>
<dbReference type="CDD" id="cd12117">
    <property type="entry name" value="A_NRPS_Srf_like"/>
    <property type="match status" value="1"/>
</dbReference>
<dbReference type="FunFam" id="1.10.1200.10:FF:000005">
    <property type="entry name" value="Nonribosomal peptide synthetase 1"/>
    <property type="match status" value="1"/>
</dbReference>
<reference evidence="10" key="1">
    <citation type="submission" date="2016-10" db="EMBL/GenBank/DDBJ databases">
        <authorList>
            <person name="Varghese N."/>
            <person name="Submissions S."/>
        </authorList>
    </citation>
    <scope>NUCLEOTIDE SEQUENCE [LARGE SCALE GENOMIC DNA]</scope>
    <source>
        <strain evidence="10">DSM 44544</strain>
    </source>
</reference>
<evidence type="ECO:0000313" key="9">
    <source>
        <dbReference type="EMBL" id="SED02226.1"/>
    </source>
</evidence>
<dbReference type="OrthoDB" id="2472181at2"/>
<comment type="cofactor">
    <cofactor evidence="1">
        <name>pantetheine 4'-phosphate</name>
        <dbReference type="ChEBI" id="CHEBI:47942"/>
    </cofactor>
</comment>
<dbReference type="PANTHER" id="PTHR45527:SF1">
    <property type="entry name" value="FATTY ACID SYNTHASE"/>
    <property type="match status" value="1"/>
</dbReference>
<dbReference type="NCBIfam" id="TIGR01733">
    <property type="entry name" value="AA-adenyl-dom"/>
    <property type="match status" value="2"/>
</dbReference>
<dbReference type="CDD" id="cd19534">
    <property type="entry name" value="E_NRPS"/>
    <property type="match status" value="1"/>
</dbReference>
<dbReference type="FunFam" id="3.40.50.12780:FF:000012">
    <property type="entry name" value="Non-ribosomal peptide synthetase"/>
    <property type="match status" value="1"/>
</dbReference>
<dbReference type="Gene3D" id="3.40.50.980">
    <property type="match status" value="2"/>
</dbReference>
<dbReference type="Pfam" id="PF00501">
    <property type="entry name" value="AMP-binding"/>
    <property type="match status" value="2"/>
</dbReference>
<organism evidence="9 10">
    <name type="scientific">Amycolatopsis tolypomycina</name>
    <dbReference type="NCBI Taxonomy" id="208445"/>
    <lineage>
        <taxon>Bacteria</taxon>
        <taxon>Bacillati</taxon>
        <taxon>Actinomycetota</taxon>
        <taxon>Actinomycetes</taxon>
        <taxon>Pseudonocardiales</taxon>
        <taxon>Pseudonocardiaceae</taxon>
        <taxon>Amycolatopsis</taxon>
    </lineage>
</organism>
<evidence type="ECO:0000256" key="1">
    <source>
        <dbReference type="ARBA" id="ARBA00001957"/>
    </source>
</evidence>
<dbReference type="InterPro" id="IPR020806">
    <property type="entry name" value="PKS_PP-bd"/>
</dbReference>
<dbReference type="GO" id="GO:0017000">
    <property type="term" value="P:antibiotic biosynthetic process"/>
    <property type="evidence" value="ECO:0007669"/>
    <property type="project" value="UniProtKB-KW"/>
</dbReference>
<evidence type="ECO:0000259" key="8">
    <source>
        <dbReference type="PROSITE" id="PS50075"/>
    </source>
</evidence>
<evidence type="ECO:0000256" key="7">
    <source>
        <dbReference type="SAM" id="MobiDB-lite"/>
    </source>
</evidence>
<dbReference type="GO" id="GO:0031177">
    <property type="term" value="F:phosphopantetheine binding"/>
    <property type="evidence" value="ECO:0007669"/>
    <property type="project" value="InterPro"/>
</dbReference>
<dbReference type="InterPro" id="IPR042099">
    <property type="entry name" value="ANL_N_sf"/>
</dbReference>
<dbReference type="GO" id="GO:0072330">
    <property type="term" value="P:monocarboxylic acid biosynthetic process"/>
    <property type="evidence" value="ECO:0007669"/>
    <property type="project" value="UniProtKB-ARBA"/>
</dbReference>
<dbReference type="NCBIfam" id="TIGR01720">
    <property type="entry name" value="NRPS-para261"/>
    <property type="match status" value="1"/>
</dbReference>
<feature type="region of interest" description="Disordered" evidence="7">
    <location>
        <begin position="2440"/>
        <end position="2507"/>
    </location>
</feature>
<dbReference type="Pfam" id="PF00550">
    <property type="entry name" value="PP-binding"/>
    <property type="match status" value="3"/>
</dbReference>
<dbReference type="EMBL" id="FNSO01000004">
    <property type="protein sequence ID" value="SED02226.1"/>
    <property type="molecule type" value="Genomic_DNA"/>
</dbReference>
<dbReference type="InterPro" id="IPR000873">
    <property type="entry name" value="AMP-dep_synth/lig_dom"/>
</dbReference>
<protein>
    <submittedName>
        <fullName evidence="9">Non-ribosomal peptide synthase domain TIGR01720/amino acid adenylation domain-containing protein</fullName>
    </submittedName>
</protein>
<dbReference type="InterPro" id="IPR001242">
    <property type="entry name" value="Condensation_dom"/>
</dbReference>
<dbReference type="InterPro" id="IPR006162">
    <property type="entry name" value="Ppantetheine_attach_site"/>
</dbReference>
<proteinExistence type="inferred from homology"/>
<dbReference type="Pfam" id="PF00668">
    <property type="entry name" value="Condensation"/>
    <property type="match status" value="4"/>
</dbReference>
<dbReference type="Gene3D" id="3.40.50.1820">
    <property type="entry name" value="alpha/beta hydrolase"/>
    <property type="match status" value="1"/>
</dbReference>
<dbReference type="GO" id="GO:0003824">
    <property type="term" value="F:catalytic activity"/>
    <property type="evidence" value="ECO:0007669"/>
    <property type="project" value="InterPro"/>
</dbReference>
<keyword evidence="4" id="KW-0597">Phosphoprotein</keyword>
<dbReference type="Gene3D" id="1.10.1200.10">
    <property type="entry name" value="ACP-like"/>
    <property type="match status" value="2"/>
</dbReference>
<dbReference type="PROSITE" id="PS50075">
    <property type="entry name" value="CARRIER"/>
    <property type="match status" value="3"/>
</dbReference>
<keyword evidence="10" id="KW-1185">Reference proteome</keyword>
<dbReference type="InterPro" id="IPR010071">
    <property type="entry name" value="AA_adenyl_dom"/>
</dbReference>
<dbReference type="PROSITE" id="PS00455">
    <property type="entry name" value="AMP_BINDING"/>
    <property type="match status" value="2"/>
</dbReference>
<dbReference type="GO" id="GO:0043041">
    <property type="term" value="P:amino acid activation for nonribosomal peptide biosynthetic process"/>
    <property type="evidence" value="ECO:0007669"/>
    <property type="project" value="TreeGrafter"/>
</dbReference>
<dbReference type="SMART" id="SM01294">
    <property type="entry name" value="PKS_PP_betabranch"/>
    <property type="match status" value="1"/>
</dbReference>
<dbReference type="Proteomes" id="UP000199622">
    <property type="component" value="Unassembled WGS sequence"/>
</dbReference>
<dbReference type="Gene3D" id="3.30.559.30">
    <property type="entry name" value="Nonribosomal peptide synthetase, condensation domain"/>
    <property type="match status" value="3"/>
</dbReference>
<keyword evidence="5" id="KW-0677">Repeat</keyword>
<evidence type="ECO:0000256" key="2">
    <source>
        <dbReference type="ARBA" id="ARBA00006432"/>
    </source>
</evidence>
<dbReference type="Gene3D" id="3.30.300.30">
    <property type="match status" value="2"/>
</dbReference>
<sequence length="2605" mass="277534">MTTTTGPLSSVGDLLAHRAARTPAETAVVCGRTRSSYAELAARSDAVAARLAERGAGPETRVGLLLERGTDMVVALFGILKAGAACVPLDPAHPPRHRASLVEDAGITLVLTRPEQAGGLPPSCAPVFGTGGDRPAVPLPRIRPGNLAYVLYTSGSTGRPRGVLGTHGGLLALFAAHRAGIFATAGERLRVAHTTTLSFDASWVPLLWMLAGHELHVLDETALRDPRETVAALAAARVDVLDVTPSHLRMLLLAGLLDGPARPRVVVTGGEPVDPGLGAALEAAGVVAWNAYGTTETTVDSLVCRVAPAGRAVLGRAIAGTRAQVLDAGLRPAAEGELCLAGEGLSRGYLGRPGATAAAFVADPAGPPGSRMYRTGDRVRRRDDGLLDFLGRADGQVKIRGIRVDPAEAEAALRGHPGLAAAAVVAGRNGRDAQLVAYVVPKTAPVTGLRGYLRDRVPDHLVPARFVELAALPLTGGGKLDRRALPAPGSPEGAAPRSPAEELVAAVWCEVLGLDRVGTDDDFVELGGDSIGAMRAAGTLNRRLGTALPARAVFEHRTVAGLAAALPAAPGSPAPAPATPGAALPLSSGQQRLWFLDQLAPGSAEYNTSAGFRLRGPLSLDALASALTALAARHESLRTTFPTVAGRGVQVIGPPPVIRPDVRAAGDLEQDLLAEVERPFDLARGPLFRATVFELGPDDHLLVLVLHHIVTDGWSMGVLAGELGLLYSGKAAELPPLPLRYADFAAWQRERLAGPELDDRIAYWERQLAGVTALELPADRPRPAVRGTAGATHRCTVPPAVTARLAEIGRERGATLFMTLVAAAQVLFARYTGQRDIALGTVTAGRSWDELAGLVGFFVNTVVLRSRLDGDPPFAGFLTGVRSTVLDAMAHDDVPFGRLVELLAPDRDASRSPLVNTMVVLQNAPAALPRPSGLEVEELDLPRRSAQFDLTLEFEPRDGGLRTTLEYRTELFDADTIRRLAGNLLALLAGIADDPGRRLSRLPFPAPAQRRELLAAGRPPGDGPGLTVLDVFAERVRERPDAVAVTCAGTAWTYRELDTRANRLAHRLIARGAGPDVRIGLCVPRGIDAVAGMLAVLKAGGAYVPLDPRYPDERLAWLLADSGASTVLTARPVRDRVPRGARVLLLDDEGAPAEAPPPRARPANLACVLYTSGSSGRPKGVLIEHRAVTRLCADPYARLGPDDVATQYAPLSFDASTLEIWGALLSGARLAIDTEDVPSVDALGAFVRAEGVTSLWLTAGMFHEVAAADPGVFAGLRRLVSGGDVLSPRQCAAVLARWPDLELVNGYGPTENTTFTSCHRVRAADGGRPVPIGRPITGTRCLVLDRHLDPVPAGVPGELYIGGSGLARGYLDRPGLTADRFVADPFGHGSRLYRTGDVVRWRAGEEWVLDFLGRSDDQVKIRGFRIEVGEVEAALRRHPDVAEAVVLAREDTPGHKRLVGYAVPRRPVEPAAVREFLGRSLPGHLVPGALVVLDRFPLTPQGKIDRRALPAPRAAGTRTAAPRTPAEEVLTRVWAEVLGVEHVGTRDNFFELGGDSILGIQVVARARQLGLRLSAKDVFLRQTPAELAAAGSWAEPAAREAPRPSGPVPLSPIQHWFFETVTEHPGHFTQWVSAELAADVDRAALRTAVEELVAHHDALRLRFRREDGSWRQEYAEPFAAFRAGPVSTMDFFELDGGALFTAVLDGSRLLLAAHHLVVDGVSWRILLADLRTAYRAARAGRPVELPPRTTSFGDWSRRLGAHRFDDQLAFWRRSTGEAAPDGDPRPPRAVTVRLAAGETAALLRGTPAAYRTRVDEVLVSALGRVLAGWRGEDVVLLELEGHGREAIFDDVDLSRTVGWFTTLYPCPVEVPRDGGWGAVLKSVKECLRAIPDRGLGYGALRYLGTAEVPASRPVAAFNYLGRFDAEPETGEPFRAPPSVIGLTRAPHVTGTARLDITAAVTAAGELEFEWTYSPGVHDHHSVTRLATEVLAALREIAAHCAEPGAGGRTPSDFPLATLDQAELDRLLGDGHDVEDVYPLTPMQAGMLFHSLSEPGTYLEQVCFTLTGVDDPAVLERAWRRAVDEIPALRTAIHGTGLREPVQVVHRAATLPVTVHDGSAYDEAAVLAADREAGLDPAAAPLLRVTLIRLAGARIRVLWTFHHVILDGWSVFEVLTDVLAHVAGVPVRRRRPFADHLAWLAQQDPAAAEAHWRKALAGLTPTRLPFDRPPGRAHRTRSTSTVDRQLSAVDSAGLAAFARRHRLTVNAVVQGSWARLLARHGGGEDVCFGAVVSGRPPELPGVDAIVGMFVNTVPVRVTVAEDGPGWFRRLQADQAEARRFGHVPLAALRRWSGLPARASLFDSIVVFENYPFDAEGLAARGLHVAELTAVEITNYPLVLVAHGSTRETDPLTLRLGYDPALFDTGTVEDLADELVELLREPAGPAARPRDRQPAAVAGPREPAALPGEPPTPAPAREPAAAGDLRTEAAGSTAAPREPTPAPVEGEPSYLAPRTATERALSRIWAEVLSVDQVGVDDDFFALGGDSLLCLRVTARLRADFGASLPPRALFDNPTVGALALMLEHPTPAALGRVVDRGLHPPQDYEL</sequence>
<dbReference type="FunFam" id="3.30.300.30:FF:000010">
    <property type="entry name" value="Enterobactin synthetase component F"/>
    <property type="match status" value="1"/>
</dbReference>
<dbReference type="GO" id="GO:0044550">
    <property type="term" value="P:secondary metabolite biosynthetic process"/>
    <property type="evidence" value="ECO:0007669"/>
    <property type="project" value="UniProtKB-ARBA"/>
</dbReference>
<dbReference type="Gene3D" id="2.30.38.10">
    <property type="entry name" value="Luciferase, Domain 3"/>
    <property type="match status" value="1"/>
</dbReference>
<dbReference type="InterPro" id="IPR009081">
    <property type="entry name" value="PP-bd_ACP"/>
</dbReference>
<dbReference type="SUPFAM" id="SSF47336">
    <property type="entry name" value="ACP-like"/>
    <property type="match status" value="3"/>
</dbReference>
<keyword evidence="6" id="KW-0045">Antibiotic biosynthesis</keyword>
<dbReference type="SUPFAM" id="SSF52777">
    <property type="entry name" value="CoA-dependent acyltransferases"/>
    <property type="match status" value="6"/>
</dbReference>
<dbReference type="Pfam" id="PF13193">
    <property type="entry name" value="AMP-binding_C"/>
    <property type="match status" value="2"/>
</dbReference>
<dbReference type="InterPro" id="IPR045851">
    <property type="entry name" value="AMP-bd_C_sf"/>
</dbReference>
<dbReference type="InterPro" id="IPR023213">
    <property type="entry name" value="CAT-like_dom_sf"/>
</dbReference>
<evidence type="ECO:0000256" key="5">
    <source>
        <dbReference type="ARBA" id="ARBA00022737"/>
    </source>
</evidence>
<evidence type="ECO:0000256" key="3">
    <source>
        <dbReference type="ARBA" id="ARBA00022450"/>
    </source>
</evidence>
<accession>A0A1H4X996</accession>
<dbReference type="PANTHER" id="PTHR45527">
    <property type="entry name" value="NONRIBOSOMAL PEPTIDE SYNTHETASE"/>
    <property type="match status" value="1"/>
</dbReference>
<feature type="domain" description="Carrier" evidence="8">
    <location>
        <begin position="495"/>
        <end position="570"/>
    </location>
</feature>
<feature type="domain" description="Carrier" evidence="8">
    <location>
        <begin position="2510"/>
        <end position="2585"/>
    </location>
</feature>
<feature type="domain" description="Carrier" evidence="8">
    <location>
        <begin position="1521"/>
        <end position="1595"/>
    </location>
</feature>
<dbReference type="CDD" id="cd05930">
    <property type="entry name" value="A_NRPS"/>
    <property type="match status" value="1"/>
</dbReference>
<dbReference type="CDD" id="cd19531">
    <property type="entry name" value="LCL_NRPS-like"/>
    <property type="match status" value="1"/>
</dbReference>
<dbReference type="InterPro" id="IPR025110">
    <property type="entry name" value="AMP-bd_C"/>
</dbReference>
<dbReference type="FunFam" id="3.40.50.980:FF:000001">
    <property type="entry name" value="Non-ribosomal peptide synthetase"/>
    <property type="match status" value="1"/>
</dbReference>
<dbReference type="InterPro" id="IPR036736">
    <property type="entry name" value="ACP-like_sf"/>
</dbReference>
<evidence type="ECO:0000313" key="10">
    <source>
        <dbReference type="Proteomes" id="UP000199622"/>
    </source>
</evidence>
<keyword evidence="3" id="KW-0596">Phosphopantetheine</keyword>
<dbReference type="GO" id="GO:0005737">
    <property type="term" value="C:cytoplasm"/>
    <property type="evidence" value="ECO:0007669"/>
    <property type="project" value="TreeGrafter"/>
</dbReference>
<comment type="similarity">
    <text evidence="2">Belongs to the ATP-dependent AMP-binding enzyme family.</text>
</comment>
<name>A0A1H4X996_9PSEU</name>
<dbReference type="Gene3D" id="3.30.559.10">
    <property type="entry name" value="Chloramphenicol acetyltransferase-like domain"/>
    <property type="match status" value="3"/>
</dbReference>
<dbReference type="STRING" id="208445.SAMN04489727_6042"/>
<dbReference type="SUPFAM" id="SSF56801">
    <property type="entry name" value="Acetyl-CoA synthetase-like"/>
    <property type="match status" value="2"/>
</dbReference>
<dbReference type="InterPro" id="IPR010060">
    <property type="entry name" value="NRPS_synth"/>
</dbReference>
<dbReference type="SMART" id="SM00823">
    <property type="entry name" value="PKS_PP"/>
    <property type="match status" value="3"/>
</dbReference>
<dbReference type="Gene3D" id="3.40.50.12780">
    <property type="entry name" value="N-terminal domain of ligase-like"/>
    <property type="match status" value="1"/>
</dbReference>
<dbReference type="InterPro" id="IPR029058">
    <property type="entry name" value="AB_hydrolase_fold"/>
</dbReference>
<dbReference type="CDD" id="cd19543">
    <property type="entry name" value="DCL_NRPS"/>
    <property type="match status" value="1"/>
</dbReference>